<dbReference type="InterPro" id="IPR001647">
    <property type="entry name" value="HTH_TetR"/>
</dbReference>
<organism evidence="4 5">
    <name type="scientific">Paucilactobacillus oligofermentans DSM 15707 = LMG 22743</name>
    <dbReference type="NCBI Taxonomy" id="1423778"/>
    <lineage>
        <taxon>Bacteria</taxon>
        <taxon>Bacillati</taxon>
        <taxon>Bacillota</taxon>
        <taxon>Bacilli</taxon>
        <taxon>Lactobacillales</taxon>
        <taxon>Lactobacillaceae</taxon>
        <taxon>Paucilactobacillus</taxon>
    </lineage>
</organism>
<dbReference type="PATRIC" id="fig|1423778.4.peg.68"/>
<accession>A0A0R1RYD2</accession>
<dbReference type="Gene3D" id="1.10.357.10">
    <property type="entry name" value="Tetracycline Repressor, domain 2"/>
    <property type="match status" value="1"/>
</dbReference>
<dbReference type="AlphaFoldDB" id="A0A0R1RYD2"/>
<dbReference type="PROSITE" id="PS50977">
    <property type="entry name" value="HTH_TETR_2"/>
    <property type="match status" value="1"/>
</dbReference>
<sequence length="185" mass="21834">MKNKGNAKSQYSKQQILNALLVIMDNKPIYKITIKEICDYALISRKTFYRNFDTKIDVLSIEVDKIVKEYLNRLSVMDDLIVSNIALIIFNLVNENVYFFKKLVDNNMLYLVTDKLLKEIITVYRVRKKYLFDEFGEKSIENTLVFSFGGFTNYIERWVKNDNRITPQQIKKEFIDVSKIISVSI</sequence>
<dbReference type="RefSeq" id="WP_057889026.1">
    <property type="nucleotide sequence ID" value="NZ_AZFE01000001.1"/>
</dbReference>
<reference evidence="4 5" key="1">
    <citation type="journal article" date="2015" name="Genome Announc.">
        <title>Expanding the biotechnology potential of lactobacilli through comparative genomics of 213 strains and associated genera.</title>
        <authorList>
            <person name="Sun Z."/>
            <person name="Harris H.M."/>
            <person name="McCann A."/>
            <person name="Guo C."/>
            <person name="Argimon S."/>
            <person name="Zhang W."/>
            <person name="Yang X."/>
            <person name="Jeffery I.B."/>
            <person name="Cooney J.C."/>
            <person name="Kagawa T.F."/>
            <person name="Liu W."/>
            <person name="Song Y."/>
            <person name="Salvetti E."/>
            <person name="Wrobel A."/>
            <person name="Rasinkangas P."/>
            <person name="Parkhill J."/>
            <person name="Rea M.C."/>
            <person name="O'Sullivan O."/>
            <person name="Ritari J."/>
            <person name="Douillard F.P."/>
            <person name="Paul Ross R."/>
            <person name="Yang R."/>
            <person name="Briner A.E."/>
            <person name="Felis G.E."/>
            <person name="de Vos W.M."/>
            <person name="Barrangou R."/>
            <person name="Klaenhammer T.R."/>
            <person name="Caufield P.W."/>
            <person name="Cui Y."/>
            <person name="Zhang H."/>
            <person name="O'Toole P.W."/>
        </authorList>
    </citation>
    <scope>NUCLEOTIDE SEQUENCE [LARGE SCALE GENOMIC DNA]</scope>
    <source>
        <strain evidence="4 5">DSM 15707</strain>
    </source>
</reference>
<keyword evidence="5" id="KW-1185">Reference proteome</keyword>
<protein>
    <recommendedName>
        <fullName evidence="3">HTH tetR-type domain-containing protein</fullName>
    </recommendedName>
</protein>
<dbReference type="OrthoDB" id="9810250at2"/>
<dbReference type="SUPFAM" id="SSF46689">
    <property type="entry name" value="Homeodomain-like"/>
    <property type="match status" value="1"/>
</dbReference>
<dbReference type="STRING" id="1423778.FC70_GL000059"/>
<dbReference type="InterPro" id="IPR009057">
    <property type="entry name" value="Homeodomain-like_sf"/>
</dbReference>
<evidence type="ECO:0000256" key="2">
    <source>
        <dbReference type="PROSITE-ProRule" id="PRU00335"/>
    </source>
</evidence>
<name>A0A0R1RYD2_9LACO</name>
<evidence type="ECO:0000313" key="4">
    <source>
        <dbReference type="EMBL" id="KRL58171.1"/>
    </source>
</evidence>
<dbReference type="GO" id="GO:0003677">
    <property type="term" value="F:DNA binding"/>
    <property type="evidence" value="ECO:0007669"/>
    <property type="project" value="UniProtKB-UniRule"/>
</dbReference>
<evidence type="ECO:0000259" key="3">
    <source>
        <dbReference type="PROSITE" id="PS50977"/>
    </source>
</evidence>
<evidence type="ECO:0000313" key="5">
    <source>
        <dbReference type="Proteomes" id="UP000051697"/>
    </source>
</evidence>
<gene>
    <name evidence="4" type="ORF">FC70_GL000059</name>
</gene>
<dbReference type="Proteomes" id="UP000051697">
    <property type="component" value="Unassembled WGS sequence"/>
</dbReference>
<feature type="DNA-binding region" description="H-T-H motif" evidence="2">
    <location>
        <begin position="33"/>
        <end position="52"/>
    </location>
</feature>
<dbReference type="EMBL" id="AZFE01000001">
    <property type="protein sequence ID" value="KRL58171.1"/>
    <property type="molecule type" value="Genomic_DNA"/>
</dbReference>
<feature type="domain" description="HTH tetR-type" evidence="3">
    <location>
        <begin position="10"/>
        <end position="70"/>
    </location>
</feature>
<proteinExistence type="predicted"/>
<keyword evidence="1 2" id="KW-0238">DNA-binding</keyword>
<evidence type="ECO:0000256" key="1">
    <source>
        <dbReference type="ARBA" id="ARBA00023125"/>
    </source>
</evidence>
<comment type="caution">
    <text evidence="4">The sequence shown here is derived from an EMBL/GenBank/DDBJ whole genome shotgun (WGS) entry which is preliminary data.</text>
</comment>